<dbReference type="Pfam" id="PF13416">
    <property type="entry name" value="SBP_bac_8"/>
    <property type="match status" value="1"/>
</dbReference>
<feature type="chain" id="PRO_5012776346" evidence="1">
    <location>
        <begin position="29"/>
        <end position="442"/>
    </location>
</feature>
<protein>
    <submittedName>
        <fullName evidence="2">Sugar ABC transporter substrate-binding protein</fullName>
    </submittedName>
</protein>
<dbReference type="PANTHER" id="PTHR43649:SF11">
    <property type="entry name" value="ABC TRANSPORTER SUBSTRATE-BINDING PROTEIN YESO-RELATED"/>
    <property type="match status" value="1"/>
</dbReference>
<dbReference type="SUPFAM" id="SSF53850">
    <property type="entry name" value="Periplasmic binding protein-like II"/>
    <property type="match status" value="1"/>
</dbReference>
<gene>
    <name evidence="2" type="ORF">BC351_22935</name>
</gene>
<dbReference type="PROSITE" id="PS51257">
    <property type="entry name" value="PROKAR_LIPOPROTEIN"/>
    <property type="match status" value="1"/>
</dbReference>
<dbReference type="STRING" id="1469647.BC351_22935"/>
<evidence type="ECO:0000256" key="1">
    <source>
        <dbReference type="SAM" id="SignalP"/>
    </source>
</evidence>
<comment type="caution">
    <text evidence="2">The sequence shown here is derived from an EMBL/GenBank/DDBJ whole genome shotgun (WGS) entry which is preliminary data.</text>
</comment>
<proteinExistence type="predicted"/>
<name>A0A1V4HMA6_9BACL</name>
<accession>A0A1V4HMA6</accession>
<dbReference type="Gene3D" id="3.40.190.10">
    <property type="entry name" value="Periplasmic binding protein-like II"/>
    <property type="match status" value="2"/>
</dbReference>
<dbReference type="InterPro" id="IPR050490">
    <property type="entry name" value="Bact_solute-bd_prot1"/>
</dbReference>
<dbReference type="OrthoDB" id="7918484at2"/>
<sequence>MKHTTLTILLLALLAASITGCSSNQGSANGGTGIPRTIETGKSESNKDVKLRIAWWGGQARHDYTLKLIEMYQQLNPNVKIDTEYAGFDDYWKKLAPQAAANQLPDIIQMDISYLTQYGTKDQLEDLSTLTSSGTIDVRAATPETVNTGRVDSKLYGIPLGMNAMGATFDAAMLKQAGISSIPPDWTWSDLEVIAKRMKAQGKVLDHMRFDQFFPYYLRTQGQHYFSLDGTSLGYKDPRYFIDYFKMYLKWYEAGYMRDWDKEALSKLTPEENPVVLGDGFMTMAWSNQFASLQEAAKKPLTLIGLPGPNGKLGLYLKPTMLFSIAKSSKQKTEAAKFISWFLNDIEANKLIKGDRGIPISKTVKDALKPTLSEQDQQIYNYMAWVEQNSSSMDPPDPIGAAEVSKLLRDMQEQILYKKLSVEEAAARFSNEANAILARNKK</sequence>
<dbReference type="EMBL" id="MBTG01000009">
    <property type="protein sequence ID" value="OPH58664.1"/>
    <property type="molecule type" value="Genomic_DNA"/>
</dbReference>
<evidence type="ECO:0000313" key="3">
    <source>
        <dbReference type="Proteomes" id="UP000190626"/>
    </source>
</evidence>
<keyword evidence="1" id="KW-0732">Signal</keyword>
<organism evidence="2 3">
    <name type="scientific">Paenibacillus ferrarius</name>
    <dbReference type="NCBI Taxonomy" id="1469647"/>
    <lineage>
        <taxon>Bacteria</taxon>
        <taxon>Bacillati</taxon>
        <taxon>Bacillota</taxon>
        <taxon>Bacilli</taxon>
        <taxon>Bacillales</taxon>
        <taxon>Paenibacillaceae</taxon>
        <taxon>Paenibacillus</taxon>
    </lineage>
</organism>
<keyword evidence="3" id="KW-1185">Reference proteome</keyword>
<dbReference type="PANTHER" id="PTHR43649">
    <property type="entry name" value="ARABINOSE-BINDING PROTEIN-RELATED"/>
    <property type="match status" value="1"/>
</dbReference>
<dbReference type="Proteomes" id="UP000190626">
    <property type="component" value="Unassembled WGS sequence"/>
</dbReference>
<feature type="signal peptide" evidence="1">
    <location>
        <begin position="1"/>
        <end position="28"/>
    </location>
</feature>
<reference evidence="3" key="1">
    <citation type="submission" date="2016-07" db="EMBL/GenBank/DDBJ databases">
        <authorList>
            <person name="Florea S."/>
            <person name="Webb J.S."/>
            <person name="Jaromczyk J."/>
            <person name="Schardl C.L."/>
        </authorList>
    </citation>
    <scope>NUCLEOTIDE SEQUENCE [LARGE SCALE GENOMIC DNA]</scope>
    <source>
        <strain evidence="3">CY1</strain>
    </source>
</reference>
<evidence type="ECO:0000313" key="2">
    <source>
        <dbReference type="EMBL" id="OPH58664.1"/>
    </source>
</evidence>
<dbReference type="InterPro" id="IPR006059">
    <property type="entry name" value="SBP"/>
</dbReference>
<dbReference type="RefSeq" id="WP_079411838.1">
    <property type="nucleotide sequence ID" value="NZ_MBTG01000009.1"/>
</dbReference>
<dbReference type="AlphaFoldDB" id="A0A1V4HMA6"/>